<proteinExistence type="predicted"/>
<dbReference type="EMBL" id="AP017313">
    <property type="protein sequence ID" value="BAU54017.1"/>
    <property type="molecule type" value="Genomic_DNA"/>
</dbReference>
<reference evidence="1 2" key="1">
    <citation type="submission" date="2015-12" db="EMBL/GenBank/DDBJ databases">
        <title>Genome sequence of Mucilaginibacter gotjawali.</title>
        <authorList>
            <person name="Lee J.S."/>
            <person name="Lee K.C."/>
            <person name="Kim K.K."/>
            <person name="Lee B.W."/>
        </authorList>
    </citation>
    <scope>NUCLEOTIDE SEQUENCE [LARGE SCALE GENOMIC DNA]</scope>
    <source>
        <strain evidence="1 2">SA3-7</strain>
    </source>
</reference>
<dbReference type="Proteomes" id="UP000218263">
    <property type="component" value="Chromosome"/>
</dbReference>
<dbReference type="AlphaFoldDB" id="A0A0X8X2L2"/>
<dbReference type="KEGG" id="mgot:MgSA37_02188"/>
<dbReference type="RefSeq" id="WP_096351808.1">
    <property type="nucleotide sequence ID" value="NZ_AP017313.1"/>
</dbReference>
<protein>
    <submittedName>
        <fullName evidence="1">Uncharacterized protein</fullName>
    </submittedName>
</protein>
<name>A0A0X8X2L2_9SPHI</name>
<dbReference type="OrthoDB" id="4846903at2"/>
<organism evidence="1 2">
    <name type="scientific">Mucilaginibacter gotjawali</name>
    <dbReference type="NCBI Taxonomy" id="1550579"/>
    <lineage>
        <taxon>Bacteria</taxon>
        <taxon>Pseudomonadati</taxon>
        <taxon>Bacteroidota</taxon>
        <taxon>Sphingobacteriia</taxon>
        <taxon>Sphingobacteriales</taxon>
        <taxon>Sphingobacteriaceae</taxon>
        <taxon>Mucilaginibacter</taxon>
    </lineage>
</organism>
<evidence type="ECO:0000313" key="1">
    <source>
        <dbReference type="EMBL" id="BAU54017.1"/>
    </source>
</evidence>
<accession>A0A0X8X2L2</accession>
<sequence>MIKNLPDGGEYLNALKGGAEVKKLRLSLNFEESVLPPYLEDWLGKLSLLYGVPFEHLVPNAAMLPIESMRFFYVDPNWTSCLVDGALSVGAQSSRDTAITKSVYAQVQLSLNASMQLVRRRLAQAELPGEVNSNIAVAGLLIRSQLISGWPGLEIAAYENYTVQENPEKLIPADKIENLRLERLAPDVMLCLYGKMPKLVQLNEPKEGLCFGARSNGKVVPRWLGYHPNQPAGEFITENPGPGDQTEIFKRNNGKGVIDVAATKAGLVNILKEKNALSSSGELSPADFAIQLIKSAEQQSFLSGEIVIPNINDCTDY</sequence>
<gene>
    <name evidence="1" type="ORF">MgSA37_02188</name>
</gene>
<keyword evidence="2" id="KW-1185">Reference proteome</keyword>
<evidence type="ECO:0000313" key="2">
    <source>
        <dbReference type="Proteomes" id="UP000218263"/>
    </source>
</evidence>